<evidence type="ECO:0000313" key="2">
    <source>
        <dbReference type="Proteomes" id="UP000471678"/>
    </source>
</evidence>
<protein>
    <recommendedName>
        <fullName evidence="3">DUF3168 domain-containing protein</fullName>
    </recommendedName>
</protein>
<evidence type="ECO:0008006" key="3">
    <source>
        <dbReference type="Google" id="ProtNLM"/>
    </source>
</evidence>
<comment type="caution">
    <text evidence="1">The sequence shown here is derived from an EMBL/GenBank/DDBJ whole genome shotgun (WGS) entry which is preliminary data.</text>
</comment>
<sequence>MKDALSEIYSSFLKETVIEKATLDGKKHHIYYYQEPDGALPQTFILIRPYKPPESSISMSDKSAQQEITVQIDVQSTVRMMCKELQSKVEEVLKPLGYTRINGQGLDEYFDETKHYVDARRYKLKTKLYETGY</sequence>
<accession>A0A6N9IQ84</accession>
<organism evidence="1 2">
    <name type="scientific">Ligilactobacillus salivarius</name>
    <dbReference type="NCBI Taxonomy" id="1624"/>
    <lineage>
        <taxon>Bacteria</taxon>
        <taxon>Bacillati</taxon>
        <taxon>Bacillota</taxon>
        <taxon>Bacilli</taxon>
        <taxon>Lactobacillales</taxon>
        <taxon>Lactobacillaceae</taxon>
        <taxon>Ligilactobacillus</taxon>
    </lineage>
</organism>
<dbReference type="GeneID" id="89465523"/>
<dbReference type="RefSeq" id="WP_161022415.1">
    <property type="nucleotide sequence ID" value="NZ_CP117983.1"/>
</dbReference>
<dbReference type="EMBL" id="VSUB01000002">
    <property type="protein sequence ID" value="MYY64526.1"/>
    <property type="molecule type" value="Genomic_DNA"/>
</dbReference>
<evidence type="ECO:0000313" key="1">
    <source>
        <dbReference type="EMBL" id="MYY64526.1"/>
    </source>
</evidence>
<dbReference type="Proteomes" id="UP000471678">
    <property type="component" value="Unassembled WGS sequence"/>
</dbReference>
<gene>
    <name evidence="1" type="ORF">FYL25_03635</name>
</gene>
<proteinExistence type="predicted"/>
<dbReference type="AlphaFoldDB" id="A0A6N9IQ84"/>
<reference evidence="1 2" key="1">
    <citation type="journal article" date="2020" name="Food Funct.">
        <title>Screening of Lactobacillus salivarius strains from the feces of Chinese populations and the evaluation of their effects against intestinal inflammation in mice.</title>
        <authorList>
            <person name="Zhai Q."/>
            <person name="Shen X."/>
            <person name="Cen S."/>
            <person name="Zhang C."/>
            <person name="Tian F."/>
            <person name="Zhao J."/>
            <person name="Zhang H."/>
            <person name="Xue Y."/>
            <person name="Chen W."/>
        </authorList>
    </citation>
    <scope>NUCLEOTIDE SEQUENCE [LARGE SCALE GENOMIC DNA]</scope>
    <source>
        <strain evidence="1 2">FYNDL5_1.scaf</strain>
    </source>
</reference>
<name>A0A6N9IQ84_9LACO</name>